<dbReference type="STRING" id="418495.SAMN05216215_1010148"/>
<keyword evidence="3" id="KW-1185">Reference proteome</keyword>
<gene>
    <name evidence="2" type="ORF">SAMN05216215_1010148</name>
</gene>
<feature type="transmembrane region" description="Helical" evidence="1">
    <location>
        <begin position="82"/>
        <end position="108"/>
    </location>
</feature>
<evidence type="ECO:0000313" key="3">
    <source>
        <dbReference type="Proteomes" id="UP000199529"/>
    </source>
</evidence>
<feature type="transmembrane region" description="Helical" evidence="1">
    <location>
        <begin position="51"/>
        <end position="70"/>
    </location>
</feature>
<proteinExistence type="predicted"/>
<organism evidence="2 3">
    <name type="scientific">Saccharopolyspora shandongensis</name>
    <dbReference type="NCBI Taxonomy" id="418495"/>
    <lineage>
        <taxon>Bacteria</taxon>
        <taxon>Bacillati</taxon>
        <taxon>Actinomycetota</taxon>
        <taxon>Actinomycetes</taxon>
        <taxon>Pseudonocardiales</taxon>
        <taxon>Pseudonocardiaceae</taxon>
        <taxon>Saccharopolyspora</taxon>
    </lineage>
</organism>
<dbReference type="EMBL" id="FNOK01000010">
    <property type="protein sequence ID" value="SDX39726.1"/>
    <property type="molecule type" value="Genomic_DNA"/>
</dbReference>
<feature type="transmembrane region" description="Helical" evidence="1">
    <location>
        <begin position="114"/>
        <end position="142"/>
    </location>
</feature>
<protein>
    <submittedName>
        <fullName evidence="2">Uncharacterized protein</fullName>
    </submittedName>
</protein>
<name>A0A1H3BCT8_9PSEU</name>
<evidence type="ECO:0000256" key="1">
    <source>
        <dbReference type="SAM" id="Phobius"/>
    </source>
</evidence>
<reference evidence="3" key="1">
    <citation type="submission" date="2016-10" db="EMBL/GenBank/DDBJ databases">
        <authorList>
            <person name="Varghese N."/>
            <person name="Submissions S."/>
        </authorList>
    </citation>
    <scope>NUCLEOTIDE SEQUENCE [LARGE SCALE GENOMIC DNA]</scope>
    <source>
        <strain evidence="3">CGMCC 4.3530</strain>
    </source>
</reference>
<evidence type="ECO:0000313" key="2">
    <source>
        <dbReference type="EMBL" id="SDX39726.1"/>
    </source>
</evidence>
<dbReference type="OrthoDB" id="3831145at2"/>
<dbReference type="RefSeq" id="WP_093265461.1">
    <property type="nucleotide sequence ID" value="NZ_FNOK01000010.1"/>
</dbReference>
<dbReference type="AlphaFoldDB" id="A0A1H3BCT8"/>
<dbReference type="Proteomes" id="UP000199529">
    <property type="component" value="Unassembled WGS sequence"/>
</dbReference>
<keyword evidence="1" id="KW-0812">Transmembrane</keyword>
<keyword evidence="1" id="KW-0472">Membrane</keyword>
<accession>A0A1H3BCT8</accession>
<sequence length="170" mass="19048">MAFWIAMVVPLLVSTLDTVFAYLANDMITSVLNAALEQYGVEPVPAQDTDWIYTAVMYVVLVALWIAFGFQLRAGRNWARVTLIVLAAVWLCFELLGGLLAPVIYVALGMPWDLGLPIGMVVLTLLVRALALTGTITFIVLACRKPSNQYYQETRYFQMAQWRAQAAPWR</sequence>
<keyword evidence="1" id="KW-1133">Transmembrane helix</keyword>